<dbReference type="Gene3D" id="3.40.50.1820">
    <property type="entry name" value="alpha/beta hydrolase"/>
    <property type="match status" value="1"/>
</dbReference>
<comment type="caution">
    <text evidence="2">The sequence shown here is derived from an EMBL/GenBank/DDBJ whole genome shotgun (WGS) entry which is preliminary data.</text>
</comment>
<dbReference type="InterPro" id="IPR029058">
    <property type="entry name" value="AB_hydrolase_fold"/>
</dbReference>
<evidence type="ECO:0000313" key="3">
    <source>
        <dbReference type="Proteomes" id="UP000297654"/>
    </source>
</evidence>
<dbReference type="EMBL" id="SOFF01000041">
    <property type="protein sequence ID" value="TFB85483.1"/>
    <property type="molecule type" value="Genomic_DNA"/>
</dbReference>
<feature type="domain" description="Dienelactone hydrolase" evidence="1">
    <location>
        <begin position="22"/>
        <end position="137"/>
    </location>
</feature>
<proteinExistence type="predicted"/>
<evidence type="ECO:0000259" key="1">
    <source>
        <dbReference type="Pfam" id="PF01738"/>
    </source>
</evidence>
<dbReference type="AlphaFoldDB" id="A0A5F0D2H6"/>
<dbReference type="Proteomes" id="UP000297654">
    <property type="component" value="Unassembled WGS sequence"/>
</dbReference>
<name>A0A5F0D2H6_9MICO</name>
<accession>A0A5F0D2H6</accession>
<keyword evidence="3" id="KW-1185">Reference proteome</keyword>
<sequence length="141" mass="14967">MPPGVTFHTSSTFDLRPFPRAELVYAGFSLGVLPAQKLAQARAGAQGARLFYSCVPVSEFGSAWPDGVPMQVHGMDADPIFAGEGDLDAARALVESTTTAELFLYPGDPHYFADSSLPSYDAAAAALLRHRTLAFLAIHPG</sequence>
<dbReference type="GO" id="GO:0016787">
    <property type="term" value="F:hydrolase activity"/>
    <property type="evidence" value="ECO:0007669"/>
    <property type="project" value="InterPro"/>
</dbReference>
<reference evidence="2 3" key="1">
    <citation type="submission" date="2019-03" db="EMBL/GenBank/DDBJ databases">
        <title>Genomics of glacier-inhabiting Cryobacterium strains.</title>
        <authorList>
            <person name="Liu Q."/>
            <person name="Xin Y.-H."/>
        </authorList>
    </citation>
    <scope>NUCLEOTIDE SEQUENCE [LARGE SCALE GENOMIC DNA]</scope>
    <source>
        <strain evidence="2 3">Hh15</strain>
    </source>
</reference>
<organism evidence="2 3">
    <name type="scientific">Cryobacterium luteum</name>
    <dbReference type="NCBI Taxonomy" id="1424661"/>
    <lineage>
        <taxon>Bacteria</taxon>
        <taxon>Bacillati</taxon>
        <taxon>Actinomycetota</taxon>
        <taxon>Actinomycetes</taxon>
        <taxon>Micrococcales</taxon>
        <taxon>Microbacteriaceae</taxon>
        <taxon>Cryobacterium</taxon>
    </lineage>
</organism>
<evidence type="ECO:0000313" key="2">
    <source>
        <dbReference type="EMBL" id="TFB85483.1"/>
    </source>
</evidence>
<dbReference type="Pfam" id="PF01738">
    <property type="entry name" value="DLH"/>
    <property type="match status" value="1"/>
</dbReference>
<dbReference type="InterPro" id="IPR002925">
    <property type="entry name" value="Dienelactn_hydro"/>
</dbReference>
<dbReference type="SUPFAM" id="SSF53474">
    <property type="entry name" value="alpha/beta-Hydrolases"/>
    <property type="match status" value="1"/>
</dbReference>
<dbReference type="OrthoDB" id="2834584at2"/>
<gene>
    <name evidence="2" type="ORF">E3O10_15225</name>
</gene>
<protein>
    <recommendedName>
        <fullName evidence="1">Dienelactone hydrolase domain-containing protein</fullName>
    </recommendedName>
</protein>